<reference evidence="1 2" key="1">
    <citation type="submission" date="2020-08" db="EMBL/GenBank/DDBJ databases">
        <title>Genome public.</title>
        <authorList>
            <person name="Liu C."/>
            <person name="Sun Q."/>
        </authorList>
    </citation>
    <scope>NUCLEOTIDE SEQUENCE [LARGE SCALE GENOMIC DNA]</scope>
    <source>
        <strain evidence="1 2">NSJ-26</strain>
    </source>
</reference>
<organism evidence="1 2">
    <name type="scientific">Wansuia hejianensis</name>
    <dbReference type="NCBI Taxonomy" id="2763667"/>
    <lineage>
        <taxon>Bacteria</taxon>
        <taxon>Bacillati</taxon>
        <taxon>Bacillota</taxon>
        <taxon>Clostridia</taxon>
        <taxon>Lachnospirales</taxon>
        <taxon>Lachnospiraceae</taxon>
        <taxon>Wansuia</taxon>
    </lineage>
</organism>
<evidence type="ECO:0000313" key="1">
    <source>
        <dbReference type="EMBL" id="MBC8590623.1"/>
    </source>
</evidence>
<dbReference type="RefSeq" id="WP_249323460.1">
    <property type="nucleotide sequence ID" value="NZ_JACRTK010000002.1"/>
</dbReference>
<evidence type="ECO:0000313" key="2">
    <source>
        <dbReference type="Proteomes" id="UP000601522"/>
    </source>
</evidence>
<sequence>MKEYIIYKCKICGCEFILPKQYVKANEDKGNYISCPYRGHKNITVVGAYDSIKECMDHRTYVREGRRIRQIK</sequence>
<dbReference type="Proteomes" id="UP000601522">
    <property type="component" value="Unassembled WGS sequence"/>
</dbReference>
<keyword evidence="2" id="KW-1185">Reference proteome</keyword>
<protein>
    <submittedName>
        <fullName evidence="1">Uncharacterized protein</fullName>
    </submittedName>
</protein>
<dbReference type="EMBL" id="JACRTK010000002">
    <property type="protein sequence ID" value="MBC8590623.1"/>
    <property type="molecule type" value="Genomic_DNA"/>
</dbReference>
<comment type="caution">
    <text evidence="1">The sequence shown here is derived from an EMBL/GenBank/DDBJ whole genome shotgun (WGS) entry which is preliminary data.</text>
</comment>
<accession>A0A926INE9</accession>
<proteinExistence type="predicted"/>
<gene>
    <name evidence="1" type="ORF">H8689_05695</name>
</gene>
<dbReference type="AlphaFoldDB" id="A0A926INE9"/>
<name>A0A926INE9_9FIRM</name>